<evidence type="ECO:0000256" key="2">
    <source>
        <dbReference type="ARBA" id="ARBA00022490"/>
    </source>
</evidence>
<dbReference type="SMART" id="SM00875">
    <property type="entry name" value="BACK"/>
    <property type="match status" value="1"/>
</dbReference>
<gene>
    <name evidence="5" type="primary">LOC111117618</name>
</gene>
<evidence type="ECO:0000259" key="3">
    <source>
        <dbReference type="PROSITE" id="PS50097"/>
    </source>
</evidence>
<dbReference type="SMART" id="SM00225">
    <property type="entry name" value="BTB"/>
    <property type="match status" value="1"/>
</dbReference>
<dbReference type="Pfam" id="PF00651">
    <property type="entry name" value="BTB"/>
    <property type="match status" value="1"/>
</dbReference>
<dbReference type="AlphaFoldDB" id="A0A8B8CA15"/>
<dbReference type="GO" id="GO:0022008">
    <property type="term" value="P:neurogenesis"/>
    <property type="evidence" value="ECO:0007669"/>
    <property type="project" value="TreeGrafter"/>
</dbReference>
<name>A0A8B8CA15_CRAVI</name>
<dbReference type="RefSeq" id="XP_022312480.1">
    <property type="nucleotide sequence ID" value="XM_022456772.1"/>
</dbReference>
<evidence type="ECO:0000313" key="5">
    <source>
        <dbReference type="RefSeq" id="XP_022312480.1"/>
    </source>
</evidence>
<dbReference type="Pfam" id="PF08005">
    <property type="entry name" value="PHR"/>
    <property type="match status" value="1"/>
</dbReference>
<dbReference type="GO" id="GO:0005829">
    <property type="term" value="C:cytosol"/>
    <property type="evidence" value="ECO:0007669"/>
    <property type="project" value="TreeGrafter"/>
</dbReference>
<dbReference type="GeneID" id="111117618"/>
<dbReference type="PANTHER" id="PTHR45774:SF4">
    <property type="entry name" value="AXUNDEAD, ISOFORM F"/>
    <property type="match status" value="1"/>
</dbReference>
<dbReference type="Proteomes" id="UP000694844">
    <property type="component" value="Chromosome 10"/>
</dbReference>
<dbReference type="Gene3D" id="3.30.710.10">
    <property type="entry name" value="Potassium Channel Kv1.1, Chain A"/>
    <property type="match status" value="1"/>
</dbReference>
<organism evidence="4 5">
    <name type="scientific">Crassostrea virginica</name>
    <name type="common">Eastern oyster</name>
    <dbReference type="NCBI Taxonomy" id="6565"/>
    <lineage>
        <taxon>Eukaryota</taxon>
        <taxon>Metazoa</taxon>
        <taxon>Spiralia</taxon>
        <taxon>Lophotrochozoa</taxon>
        <taxon>Mollusca</taxon>
        <taxon>Bivalvia</taxon>
        <taxon>Autobranchia</taxon>
        <taxon>Pteriomorphia</taxon>
        <taxon>Ostreida</taxon>
        <taxon>Ostreoidea</taxon>
        <taxon>Ostreidae</taxon>
        <taxon>Crassostrea</taxon>
    </lineage>
</organism>
<dbReference type="InterPro" id="IPR012983">
    <property type="entry name" value="PHR"/>
</dbReference>
<evidence type="ECO:0000313" key="4">
    <source>
        <dbReference type="Proteomes" id="UP000694844"/>
    </source>
</evidence>
<dbReference type="Gene3D" id="2.60.120.820">
    <property type="entry name" value="PHR domain"/>
    <property type="match status" value="1"/>
</dbReference>
<evidence type="ECO:0000256" key="1">
    <source>
        <dbReference type="ARBA" id="ARBA00004496"/>
    </source>
</evidence>
<dbReference type="SUPFAM" id="SSF54695">
    <property type="entry name" value="POZ domain"/>
    <property type="match status" value="1"/>
</dbReference>
<keyword evidence="2" id="KW-0963">Cytoplasm</keyword>
<dbReference type="Gene3D" id="1.25.40.420">
    <property type="match status" value="1"/>
</dbReference>
<keyword evidence="4" id="KW-1185">Reference proteome</keyword>
<protein>
    <submittedName>
        <fullName evidence="5">BTB/POZ domain-containing protein 6-like</fullName>
    </submittedName>
</protein>
<dbReference type="KEGG" id="cvn:111117618"/>
<sequence length="434" mass="49762">MATSFNDDWQAGKKVLECNKHMLDNHLYCDVKFQVGNAVRLISAHKYVLASRSSVFAAMFYGGLPETSDVIVVSDIEPEVFDILLRFLYYENGEVTSTTVIGTLYAAEKYAVKELVNLCRSYLETNINEETVCDILENSRIFSMTDLFSKCLTFIFRSKSCAEKVFESQGFFQCSRECLEFLIKDDKLPLPEELIYKSLIRWAKHNCAREETVNEKSADMRKTLGSLILHVRFPLMSLETFWKVAGENEVLSDKEKIQISRLIVGYSVKDTSFITTPRRTSKPVKMQITRIKNETTDCSWNVQGSIDAIEFEVNKPLLLHGLILYGSDCLPYTYNIKVKLLSNSKTTLAYVSKKRITESTKVFKVNFHEPCSITPNERYTAWVKMIGPQCYRGDYSDCVDYKDFIFKFFRSNESTNSTNEVLGQIPGLLCCLEE</sequence>
<dbReference type="PANTHER" id="PTHR45774">
    <property type="entry name" value="BTB/POZ DOMAIN-CONTAINING"/>
    <property type="match status" value="1"/>
</dbReference>
<reference evidence="5" key="1">
    <citation type="submission" date="2025-08" db="UniProtKB">
        <authorList>
            <consortium name="RefSeq"/>
        </authorList>
    </citation>
    <scope>IDENTIFICATION</scope>
    <source>
        <tissue evidence="5">Whole sample</tissue>
    </source>
</reference>
<proteinExistence type="predicted"/>
<comment type="subcellular location">
    <subcellularLocation>
        <location evidence="1">Cytoplasm</location>
    </subcellularLocation>
</comment>
<dbReference type="InterPro" id="IPR000210">
    <property type="entry name" value="BTB/POZ_dom"/>
</dbReference>
<feature type="domain" description="BTB" evidence="3">
    <location>
        <begin position="29"/>
        <end position="97"/>
    </location>
</feature>
<dbReference type="PROSITE" id="PS50097">
    <property type="entry name" value="BTB"/>
    <property type="match status" value="1"/>
</dbReference>
<dbReference type="Pfam" id="PF07707">
    <property type="entry name" value="BACK"/>
    <property type="match status" value="1"/>
</dbReference>
<dbReference type="OrthoDB" id="6359816at2759"/>
<accession>A0A8B8CA15</accession>
<dbReference type="InterPro" id="IPR038648">
    <property type="entry name" value="PHR_sf"/>
</dbReference>
<dbReference type="InterPro" id="IPR011333">
    <property type="entry name" value="SKP1/BTB/POZ_sf"/>
</dbReference>
<dbReference type="InterPro" id="IPR011705">
    <property type="entry name" value="BACK"/>
</dbReference>